<dbReference type="PROSITE" id="PS51257">
    <property type="entry name" value="PROKAR_LIPOPROTEIN"/>
    <property type="match status" value="1"/>
</dbReference>
<keyword evidence="1" id="KW-0732">Signal</keyword>
<protein>
    <submittedName>
        <fullName evidence="2">Lipoprotein (TIGR02269 family)</fullName>
    </submittedName>
</protein>
<evidence type="ECO:0000313" key="2">
    <source>
        <dbReference type="EMBL" id="REG30914.1"/>
    </source>
</evidence>
<feature type="signal peptide" evidence="1">
    <location>
        <begin position="1"/>
        <end position="30"/>
    </location>
</feature>
<dbReference type="Proteomes" id="UP000256345">
    <property type="component" value="Unassembled WGS sequence"/>
</dbReference>
<dbReference type="Pfam" id="PF09533">
    <property type="entry name" value="DUF2380"/>
    <property type="match status" value="1"/>
</dbReference>
<dbReference type="InterPro" id="IPR011755">
    <property type="entry name" value="CHP02269_MYXXA"/>
</dbReference>
<comment type="caution">
    <text evidence="2">The sequence shown here is derived from an EMBL/GenBank/DDBJ whole genome shotgun (WGS) entry which is preliminary data.</text>
</comment>
<evidence type="ECO:0000313" key="3">
    <source>
        <dbReference type="Proteomes" id="UP000256345"/>
    </source>
</evidence>
<dbReference type="EMBL" id="QUMU01000006">
    <property type="protein sequence ID" value="REG30914.1"/>
    <property type="molecule type" value="Genomic_DNA"/>
</dbReference>
<name>A0ABX9K0T6_9BACT</name>
<gene>
    <name evidence="2" type="ORF">ATI61_106384</name>
</gene>
<feature type="chain" id="PRO_5045148516" evidence="1">
    <location>
        <begin position="31"/>
        <end position="237"/>
    </location>
</feature>
<dbReference type="NCBIfam" id="TIGR02269">
    <property type="entry name" value="TIGR02269 family lipoprotein"/>
    <property type="match status" value="1"/>
</dbReference>
<keyword evidence="3" id="KW-1185">Reference proteome</keyword>
<accession>A0ABX9K0T6</accession>
<reference evidence="2 3" key="1">
    <citation type="submission" date="2018-08" db="EMBL/GenBank/DDBJ databases">
        <title>Genomic Encyclopedia of Archaeal and Bacterial Type Strains, Phase II (KMG-II): from individual species to whole genera.</title>
        <authorList>
            <person name="Goeker M."/>
        </authorList>
    </citation>
    <scope>NUCLEOTIDE SEQUENCE [LARGE SCALE GENOMIC DNA]</scope>
    <source>
        <strain evidence="2 3">DSM 2261</strain>
    </source>
</reference>
<proteinExistence type="predicted"/>
<evidence type="ECO:0000256" key="1">
    <source>
        <dbReference type="SAM" id="SignalP"/>
    </source>
</evidence>
<dbReference type="RefSeq" id="WP_047854222.1">
    <property type="nucleotide sequence ID" value="NZ_CP011509.1"/>
</dbReference>
<organism evidence="2 3">
    <name type="scientific">Archangium gephyra</name>
    <dbReference type="NCBI Taxonomy" id="48"/>
    <lineage>
        <taxon>Bacteria</taxon>
        <taxon>Pseudomonadati</taxon>
        <taxon>Myxococcota</taxon>
        <taxon>Myxococcia</taxon>
        <taxon>Myxococcales</taxon>
        <taxon>Cystobacterineae</taxon>
        <taxon>Archangiaceae</taxon>
        <taxon>Archangium</taxon>
    </lineage>
</organism>
<sequence>MTRALRPRPLLPLLLSTLLLVSCATAPALGAREGTRTDETTSCDNADADQCVVLACDEGECAFFDCADVDPEALTQGPLAHGAELARFPRPPFRAPSTQRNWRRAGLREDARPRMTFHFRYRQGFLPAFPRLEGTLIKHHLFPQAQEFRTWLKNCGINIHEWTMLIPEQVHLRIHRGANGGSWNQAWQQFMRANPDYVPREVLISKAFELALRFDIAGPIRPYYSPVPAPGPQLLAP</sequence>
<keyword evidence="2" id="KW-0449">Lipoprotein</keyword>